<dbReference type="SUPFAM" id="SSF51445">
    <property type="entry name" value="(Trans)glycosidases"/>
    <property type="match status" value="1"/>
</dbReference>
<feature type="signal peptide" evidence="4">
    <location>
        <begin position="1"/>
        <end position="20"/>
    </location>
</feature>
<organism evidence="10 11">
    <name type="scientific">Luteolibacter yonseiensis</name>
    <dbReference type="NCBI Taxonomy" id="1144680"/>
    <lineage>
        <taxon>Bacteria</taxon>
        <taxon>Pseudomonadati</taxon>
        <taxon>Verrucomicrobiota</taxon>
        <taxon>Verrucomicrobiia</taxon>
        <taxon>Verrucomicrobiales</taxon>
        <taxon>Verrucomicrobiaceae</taxon>
        <taxon>Luteolibacter</taxon>
    </lineage>
</organism>
<accession>A0A934R5W9</accession>
<evidence type="ECO:0000313" key="10">
    <source>
        <dbReference type="EMBL" id="MBK1817781.1"/>
    </source>
</evidence>
<dbReference type="PRINTS" id="PR00132">
    <property type="entry name" value="GLHYDRLASE2"/>
</dbReference>
<comment type="similarity">
    <text evidence="1">Belongs to the glycosyl hydrolase 2 family.</text>
</comment>
<evidence type="ECO:0000259" key="9">
    <source>
        <dbReference type="Pfam" id="PF22666"/>
    </source>
</evidence>
<dbReference type="InterPro" id="IPR054593">
    <property type="entry name" value="Beta-mannosidase-like_N2"/>
</dbReference>
<proteinExistence type="inferred from homology"/>
<dbReference type="PANTHER" id="PTHR42732:SF1">
    <property type="entry name" value="BETA-MANNOSIDASE"/>
    <property type="match status" value="1"/>
</dbReference>
<evidence type="ECO:0000256" key="3">
    <source>
        <dbReference type="ARBA" id="ARBA00023295"/>
    </source>
</evidence>
<feature type="domain" description="Beta-mannosidase-like galactose-binding" evidence="9">
    <location>
        <begin position="81"/>
        <end position="156"/>
    </location>
</feature>
<dbReference type="GO" id="GO:0005975">
    <property type="term" value="P:carbohydrate metabolic process"/>
    <property type="evidence" value="ECO:0007669"/>
    <property type="project" value="InterPro"/>
</dbReference>
<dbReference type="PANTHER" id="PTHR42732">
    <property type="entry name" value="BETA-GALACTOSIDASE"/>
    <property type="match status" value="1"/>
</dbReference>
<comment type="caution">
    <text evidence="10">The sequence shown here is derived from an EMBL/GenBank/DDBJ whole genome shotgun (WGS) entry which is preliminary data.</text>
</comment>
<evidence type="ECO:0000256" key="4">
    <source>
        <dbReference type="SAM" id="SignalP"/>
    </source>
</evidence>
<dbReference type="SUPFAM" id="SSF49303">
    <property type="entry name" value="beta-Galactosidase/glucuronidase domain"/>
    <property type="match status" value="1"/>
</dbReference>
<dbReference type="Pfam" id="PF22666">
    <property type="entry name" value="Glyco_hydro_2_N2"/>
    <property type="match status" value="1"/>
</dbReference>
<dbReference type="Pfam" id="PF18565">
    <property type="entry name" value="Glyco_hydro2_C5"/>
    <property type="match status" value="1"/>
</dbReference>
<name>A0A934R5W9_9BACT</name>
<dbReference type="Gene3D" id="2.60.120.260">
    <property type="entry name" value="Galactose-binding domain-like"/>
    <property type="match status" value="1"/>
</dbReference>
<keyword evidence="11" id="KW-1185">Reference proteome</keyword>
<feature type="domain" description="Glycoside hydrolase family 2 immunoglobulin-like beta-sandwich" evidence="5">
    <location>
        <begin position="187"/>
        <end position="290"/>
    </location>
</feature>
<dbReference type="InterPro" id="IPR032311">
    <property type="entry name" value="DUF4982"/>
</dbReference>
<evidence type="ECO:0000313" key="11">
    <source>
        <dbReference type="Proteomes" id="UP000600139"/>
    </source>
</evidence>
<dbReference type="InterPro" id="IPR008979">
    <property type="entry name" value="Galactose-bd-like_sf"/>
</dbReference>
<sequence length="781" mass="86184">MKPTLSALFAALLSCITSLAARTITPLDAEWAFFQGDAPGAEKPDFDASSWQKTDVPHDWSIAGNFSQSAPATGSGGWLPTGVAWYRKEIKPPAGSGGQRMWIEFDGVMANSDVWLNDKLLGHRPSGYVSFRYDVTEHLRQDGANVLVVRADTSAQPASRWYAGGGIYRHVRLVAAHPVHVAPWGVYVTTPEVSKESATVEIRTSLANTSEKSGEIILQSSLVGPDGKTLGNTESHTTLGPGKEIALTQKLQVSSPKLWNLDSPHLHTLVTRVTAGGVDLDEVRTPFGIRKAEFRSDTGFWLNGRNLKLKGVALHHDGGAVGAAVPLGVWRRRLETLRGLGVNSIRTAHNPVAPEFLDLCDQMGFLVMDEFFDCWTKGKNKQDYHLHFKEWSHRDLRDGILRDRNHPSIILYSVGNEIHDTPKPDLAKPILRGLVDICHELDPSRAVTQALFRSNVSGDYKNGLADMLDVIGTNYRDKELLEAWKDKAGRKIVGTEQGHERATWLACRDNPQHSGQFLWVGIDYLGESRSWPLTVFNAGLLDRAGFIQPRGEERRSWWSDEPMVRIFRRIGVTAATPADPGYEALEWQRRQVLFPDWTPSNREPHDEEVEIYSNADEVEVFLNDKSLGKKSTRKDGGPLNWKVSYQPGTLKAIASKNGREAATDQLRTAGKVVKIELLPDRNTLGTSFDDVSNIEVRLLDENGIVVPNAENLVTFNLTGPGRIIGVDSGNVVSTEPFQANRRKAYQGRALAIVRATGTGKITVAAGSEGLDGKSIEINPER</sequence>
<dbReference type="InterPro" id="IPR040605">
    <property type="entry name" value="Glyco_hydro2_dom5"/>
</dbReference>
<dbReference type="Gene3D" id="3.20.20.80">
    <property type="entry name" value="Glycosidases"/>
    <property type="match status" value="1"/>
</dbReference>
<evidence type="ECO:0000259" key="8">
    <source>
        <dbReference type="Pfam" id="PF18565"/>
    </source>
</evidence>
<feature type="domain" description="DUF4982" evidence="7">
    <location>
        <begin position="608"/>
        <end position="662"/>
    </location>
</feature>
<protein>
    <submittedName>
        <fullName evidence="10">DUF4982 domain-containing protein</fullName>
    </submittedName>
</protein>
<dbReference type="InterPro" id="IPR006102">
    <property type="entry name" value="Ig-like_GH2"/>
</dbReference>
<dbReference type="PROSITE" id="PS51257">
    <property type="entry name" value="PROKAR_LIPOPROTEIN"/>
    <property type="match status" value="1"/>
</dbReference>
<dbReference type="Gene3D" id="2.60.40.10">
    <property type="entry name" value="Immunoglobulins"/>
    <property type="match status" value="3"/>
</dbReference>
<dbReference type="Proteomes" id="UP000600139">
    <property type="component" value="Unassembled WGS sequence"/>
</dbReference>
<keyword evidence="2" id="KW-0378">Hydrolase</keyword>
<feature type="domain" description="Glycoside hydrolase family 2 catalytic" evidence="6">
    <location>
        <begin position="297"/>
        <end position="499"/>
    </location>
</feature>
<keyword evidence="3" id="KW-0326">Glycosidase</keyword>
<dbReference type="InterPro" id="IPR051913">
    <property type="entry name" value="GH2_Domain-Containing"/>
</dbReference>
<dbReference type="EMBL" id="JAENIK010000012">
    <property type="protein sequence ID" value="MBK1817781.1"/>
    <property type="molecule type" value="Genomic_DNA"/>
</dbReference>
<dbReference type="Pfam" id="PF00703">
    <property type="entry name" value="Glyco_hydro_2"/>
    <property type="match status" value="1"/>
</dbReference>
<dbReference type="Pfam" id="PF16355">
    <property type="entry name" value="DUF4982"/>
    <property type="match status" value="1"/>
</dbReference>
<dbReference type="InterPro" id="IPR036156">
    <property type="entry name" value="Beta-gal/glucu_dom_sf"/>
</dbReference>
<feature type="domain" description="Glycoside hydrolase family 2" evidence="8">
    <location>
        <begin position="675"/>
        <end position="775"/>
    </location>
</feature>
<dbReference type="AlphaFoldDB" id="A0A934R5W9"/>
<evidence type="ECO:0000259" key="5">
    <source>
        <dbReference type="Pfam" id="PF00703"/>
    </source>
</evidence>
<dbReference type="InterPro" id="IPR006103">
    <property type="entry name" value="Glyco_hydro_2_cat"/>
</dbReference>
<reference evidence="10" key="1">
    <citation type="submission" date="2021-01" db="EMBL/GenBank/DDBJ databases">
        <title>Modified the classification status of verrucomicrobia.</title>
        <authorList>
            <person name="Feng X."/>
        </authorList>
    </citation>
    <scope>NUCLEOTIDE SEQUENCE</scope>
    <source>
        <strain evidence="10">JCM 18052</strain>
    </source>
</reference>
<dbReference type="GO" id="GO:0004553">
    <property type="term" value="F:hydrolase activity, hydrolyzing O-glycosyl compounds"/>
    <property type="evidence" value="ECO:0007669"/>
    <property type="project" value="InterPro"/>
</dbReference>
<evidence type="ECO:0000256" key="1">
    <source>
        <dbReference type="ARBA" id="ARBA00007401"/>
    </source>
</evidence>
<dbReference type="SUPFAM" id="SSF49785">
    <property type="entry name" value="Galactose-binding domain-like"/>
    <property type="match status" value="1"/>
</dbReference>
<dbReference type="Pfam" id="PF02836">
    <property type="entry name" value="Glyco_hydro_2_C"/>
    <property type="match status" value="1"/>
</dbReference>
<evidence type="ECO:0000259" key="6">
    <source>
        <dbReference type="Pfam" id="PF02836"/>
    </source>
</evidence>
<gene>
    <name evidence="10" type="ORF">JIN84_19330</name>
</gene>
<evidence type="ECO:0000259" key="7">
    <source>
        <dbReference type="Pfam" id="PF16355"/>
    </source>
</evidence>
<dbReference type="InterPro" id="IPR006101">
    <property type="entry name" value="Glyco_hydro_2"/>
</dbReference>
<dbReference type="InterPro" id="IPR017853">
    <property type="entry name" value="GH"/>
</dbReference>
<keyword evidence="4" id="KW-0732">Signal</keyword>
<dbReference type="RefSeq" id="WP_200352711.1">
    <property type="nucleotide sequence ID" value="NZ_BAABHZ010000001.1"/>
</dbReference>
<evidence type="ECO:0000256" key="2">
    <source>
        <dbReference type="ARBA" id="ARBA00022801"/>
    </source>
</evidence>
<dbReference type="InterPro" id="IPR013783">
    <property type="entry name" value="Ig-like_fold"/>
</dbReference>
<feature type="chain" id="PRO_5036771852" evidence="4">
    <location>
        <begin position="21"/>
        <end position="781"/>
    </location>
</feature>